<organism evidence="6 7">
    <name type="scientific">Elysia crispata</name>
    <name type="common">lettuce slug</name>
    <dbReference type="NCBI Taxonomy" id="231223"/>
    <lineage>
        <taxon>Eukaryota</taxon>
        <taxon>Metazoa</taxon>
        <taxon>Spiralia</taxon>
        <taxon>Lophotrochozoa</taxon>
        <taxon>Mollusca</taxon>
        <taxon>Gastropoda</taxon>
        <taxon>Heterobranchia</taxon>
        <taxon>Euthyneura</taxon>
        <taxon>Panpulmonata</taxon>
        <taxon>Sacoglossa</taxon>
        <taxon>Placobranchoidea</taxon>
        <taxon>Plakobranchidae</taxon>
        <taxon>Elysia</taxon>
    </lineage>
</organism>
<gene>
    <name evidence="6" type="ORF">RRG08_061552</name>
</gene>
<dbReference type="GO" id="GO:0005737">
    <property type="term" value="C:cytoplasm"/>
    <property type="evidence" value="ECO:0007669"/>
    <property type="project" value="TreeGrafter"/>
</dbReference>
<dbReference type="GO" id="GO:0070292">
    <property type="term" value="P:N-acylphosphatidylethanolamine metabolic process"/>
    <property type="evidence" value="ECO:0007669"/>
    <property type="project" value="TreeGrafter"/>
</dbReference>
<dbReference type="GO" id="GO:0008970">
    <property type="term" value="F:phospholipase A1 activity"/>
    <property type="evidence" value="ECO:0007669"/>
    <property type="project" value="TreeGrafter"/>
</dbReference>
<dbReference type="InterPro" id="IPR051496">
    <property type="entry name" value="H-rev107_PLA/AT"/>
</dbReference>
<evidence type="ECO:0000256" key="3">
    <source>
        <dbReference type="ARBA" id="ARBA00022801"/>
    </source>
</evidence>
<comment type="similarity">
    <text evidence="1">Belongs to the H-rev107 family.</text>
</comment>
<keyword evidence="3" id="KW-0378">Hydrolase</keyword>
<evidence type="ECO:0000313" key="7">
    <source>
        <dbReference type="Proteomes" id="UP001283361"/>
    </source>
</evidence>
<dbReference type="Proteomes" id="UP001283361">
    <property type="component" value="Unassembled WGS sequence"/>
</dbReference>
<feature type="non-terminal residue" evidence="6">
    <location>
        <position position="1"/>
    </location>
</feature>
<dbReference type="InterPro" id="IPR007053">
    <property type="entry name" value="LRAT_dom"/>
</dbReference>
<dbReference type="PROSITE" id="PS51934">
    <property type="entry name" value="LRAT"/>
    <property type="match status" value="1"/>
</dbReference>
<evidence type="ECO:0000256" key="2">
    <source>
        <dbReference type="ARBA" id="ARBA00022679"/>
    </source>
</evidence>
<reference evidence="6" key="1">
    <citation type="journal article" date="2023" name="G3 (Bethesda)">
        <title>A reference genome for the long-term kleptoplast-retaining sea slug Elysia crispata morphotype clarki.</title>
        <authorList>
            <person name="Eastman K.E."/>
            <person name="Pendleton A.L."/>
            <person name="Shaikh M.A."/>
            <person name="Suttiyut T."/>
            <person name="Ogas R."/>
            <person name="Tomko P."/>
            <person name="Gavelis G."/>
            <person name="Widhalm J.R."/>
            <person name="Wisecaver J.H."/>
        </authorList>
    </citation>
    <scope>NUCLEOTIDE SEQUENCE</scope>
    <source>
        <strain evidence="6">ECLA1</strain>
    </source>
</reference>
<dbReference type="PANTHER" id="PTHR13943:SF77">
    <property type="entry name" value="LRAT DOMAIN-CONTAINING PROTEIN"/>
    <property type="match status" value="1"/>
</dbReference>
<keyword evidence="7" id="KW-1185">Reference proteome</keyword>
<sequence length="228" mass="25372">NCLLKRANNTNRKAHKLRAVAYAVSGPEAWLRDFCGLGSPDHYIQDLNMSSFVSSTSFQKRLRIYKEEDLRVYNIAPGSRLQIERSTYSHWAIYVGDGKVCHLSVIEKQGATSSHASLDALYIKNAMVFVESFSDMMGGDEAKVYVNNAADEKWKPLPPEEIVARAESRKGQSEYGVLDYNCESFANWCRYDKTESDQAQFGLAAVKGTKMLILGGAALAIVALARQT</sequence>
<dbReference type="EMBL" id="JAWDGP010005499">
    <property type="protein sequence ID" value="KAK3756490.1"/>
    <property type="molecule type" value="Genomic_DNA"/>
</dbReference>
<dbReference type="Gene3D" id="3.90.1720.10">
    <property type="entry name" value="endopeptidase domain like (from Nostoc punctiforme)"/>
    <property type="match status" value="1"/>
</dbReference>
<dbReference type="AlphaFoldDB" id="A0AAE0YT79"/>
<evidence type="ECO:0000256" key="1">
    <source>
        <dbReference type="ARBA" id="ARBA00007824"/>
    </source>
</evidence>
<protein>
    <recommendedName>
        <fullName evidence="5">LRAT domain-containing protein</fullName>
    </recommendedName>
</protein>
<evidence type="ECO:0000259" key="5">
    <source>
        <dbReference type="PROSITE" id="PS51934"/>
    </source>
</evidence>
<keyword evidence="4" id="KW-0443">Lipid metabolism</keyword>
<comment type="caution">
    <text evidence="6">The sequence shown here is derived from an EMBL/GenBank/DDBJ whole genome shotgun (WGS) entry which is preliminary data.</text>
</comment>
<dbReference type="Pfam" id="PF04970">
    <property type="entry name" value="LRAT"/>
    <property type="match status" value="1"/>
</dbReference>
<name>A0AAE0YT79_9GAST</name>
<dbReference type="GO" id="GO:0016410">
    <property type="term" value="F:N-acyltransferase activity"/>
    <property type="evidence" value="ECO:0007669"/>
    <property type="project" value="TreeGrafter"/>
</dbReference>
<evidence type="ECO:0000256" key="4">
    <source>
        <dbReference type="ARBA" id="ARBA00023098"/>
    </source>
</evidence>
<dbReference type="GO" id="GO:0004623">
    <property type="term" value="F:phospholipase A2 activity"/>
    <property type="evidence" value="ECO:0007669"/>
    <property type="project" value="TreeGrafter"/>
</dbReference>
<accession>A0AAE0YT79</accession>
<keyword evidence="2" id="KW-0808">Transferase</keyword>
<feature type="domain" description="LRAT" evidence="5">
    <location>
        <begin position="80"/>
        <end position="198"/>
    </location>
</feature>
<evidence type="ECO:0000313" key="6">
    <source>
        <dbReference type="EMBL" id="KAK3756490.1"/>
    </source>
</evidence>
<dbReference type="PANTHER" id="PTHR13943">
    <property type="entry name" value="HRAS-LIKE SUPPRESSOR - RELATED"/>
    <property type="match status" value="1"/>
</dbReference>
<proteinExistence type="inferred from homology"/>